<keyword evidence="7" id="KW-1003">Cell membrane</keyword>
<organism evidence="14 15">
    <name type="scientific">Camelliibacillus cellulosilyticus</name>
    <dbReference type="NCBI Taxonomy" id="2174486"/>
    <lineage>
        <taxon>Bacteria</taxon>
        <taxon>Bacillati</taxon>
        <taxon>Bacillota</taxon>
        <taxon>Bacilli</taxon>
        <taxon>Bacillales</taxon>
        <taxon>Sporolactobacillaceae</taxon>
        <taxon>Camelliibacillus</taxon>
    </lineage>
</organism>
<feature type="transmembrane region" description="Helical" evidence="13">
    <location>
        <begin position="129"/>
        <end position="150"/>
    </location>
</feature>
<feature type="transmembrane region" description="Helical" evidence="13">
    <location>
        <begin position="12"/>
        <end position="31"/>
    </location>
</feature>
<evidence type="ECO:0000256" key="4">
    <source>
        <dbReference type="ARBA" id="ARBA00020268"/>
    </source>
</evidence>
<evidence type="ECO:0000256" key="13">
    <source>
        <dbReference type="SAM" id="Phobius"/>
    </source>
</evidence>
<evidence type="ECO:0000256" key="2">
    <source>
        <dbReference type="ARBA" id="ARBA00004651"/>
    </source>
</evidence>
<evidence type="ECO:0000313" key="15">
    <source>
        <dbReference type="Proteomes" id="UP001596022"/>
    </source>
</evidence>
<feature type="transmembrane region" description="Helical" evidence="13">
    <location>
        <begin position="244"/>
        <end position="266"/>
    </location>
</feature>
<sequence>MYQTKTVQQKIKLLISLLLPILITQVAMYAMNFCDTFMSGHAGTDDLAGVAIGSGLWVPISTGLNGILQSLTPIISHYIGANNKKRIPFALHQALFLAIALSMIVFIGGGLALSPILDHMALTDHVRMIAGHYLIALSFGIVPLFIYSALRSFIDAHGLTRVTMIITLTSLPVNVVFNYLFIYGKLGFPKMGGVGAGVATAITYWVIMLIAFFVIAKGKVFISYKAFRRWPRVSLSAWKEQLKIGVPIGLAIFFETSIFSAVTLLMSQFDTVVVAAHQSALNFASFLYMVPLSIAMALTIAVGFEVGAGRFRDARVYAYVGLGIAVAMALFFASVLFIFNDTVAKIYTSDPTVLSLTAHFLIYAIFFQLSDALQAPIQGALRGYKDVNVTFIITLIVYWVIGLPLGYVFANWTALGPYGYWIGLISGLAVGAVSLAIRLIMVQRRQQSKGVFAELKTTEIQ</sequence>
<dbReference type="PIRSF" id="PIRSF006603">
    <property type="entry name" value="DinF"/>
    <property type="match status" value="1"/>
</dbReference>
<name>A0ABV9GLL2_9BACL</name>
<proteinExistence type="inferred from homology"/>
<comment type="caution">
    <text evidence="14">The sequence shown here is derived from an EMBL/GenBank/DDBJ whole genome shotgun (WGS) entry which is preliminary data.</text>
</comment>
<keyword evidence="6" id="KW-0050">Antiport</keyword>
<feature type="transmembrane region" description="Helical" evidence="13">
    <location>
        <begin position="47"/>
        <end position="68"/>
    </location>
</feature>
<feature type="transmembrane region" description="Helical" evidence="13">
    <location>
        <begin position="89"/>
        <end position="117"/>
    </location>
</feature>
<dbReference type="InterPro" id="IPR002528">
    <property type="entry name" value="MATE_fam"/>
</dbReference>
<dbReference type="PANTHER" id="PTHR43298">
    <property type="entry name" value="MULTIDRUG RESISTANCE PROTEIN NORM-RELATED"/>
    <property type="match status" value="1"/>
</dbReference>
<evidence type="ECO:0000256" key="6">
    <source>
        <dbReference type="ARBA" id="ARBA00022449"/>
    </source>
</evidence>
<dbReference type="PANTHER" id="PTHR43298:SF2">
    <property type="entry name" value="FMN_FAD EXPORTER YEEO-RELATED"/>
    <property type="match status" value="1"/>
</dbReference>
<evidence type="ECO:0000256" key="3">
    <source>
        <dbReference type="ARBA" id="ARBA00010199"/>
    </source>
</evidence>
<protein>
    <recommendedName>
        <fullName evidence="4">Probable multidrug resistance protein NorM</fullName>
    </recommendedName>
    <alternativeName>
        <fullName evidence="12">Multidrug-efflux transporter</fullName>
    </alternativeName>
</protein>
<evidence type="ECO:0000256" key="8">
    <source>
        <dbReference type="ARBA" id="ARBA00022692"/>
    </source>
</evidence>
<evidence type="ECO:0000256" key="10">
    <source>
        <dbReference type="ARBA" id="ARBA00023065"/>
    </source>
</evidence>
<keyword evidence="15" id="KW-1185">Reference proteome</keyword>
<dbReference type="RefSeq" id="WP_376844599.1">
    <property type="nucleotide sequence ID" value="NZ_JBHSFW010000001.1"/>
</dbReference>
<comment type="similarity">
    <text evidence="3">Belongs to the multi antimicrobial extrusion (MATE) (TC 2.A.66.1) family.</text>
</comment>
<comment type="function">
    <text evidence="1">Multidrug efflux pump.</text>
</comment>
<gene>
    <name evidence="14" type="ORF">ACFO4N_02305</name>
</gene>
<feature type="transmembrane region" description="Helical" evidence="13">
    <location>
        <begin position="162"/>
        <end position="182"/>
    </location>
</feature>
<dbReference type="NCBIfam" id="TIGR00797">
    <property type="entry name" value="matE"/>
    <property type="match status" value="1"/>
</dbReference>
<evidence type="ECO:0000313" key="14">
    <source>
        <dbReference type="EMBL" id="MFC4617560.1"/>
    </source>
</evidence>
<dbReference type="InterPro" id="IPR050222">
    <property type="entry name" value="MATE_MdtK"/>
</dbReference>
<evidence type="ECO:0000256" key="1">
    <source>
        <dbReference type="ARBA" id="ARBA00003408"/>
    </source>
</evidence>
<evidence type="ECO:0000256" key="7">
    <source>
        <dbReference type="ARBA" id="ARBA00022475"/>
    </source>
</evidence>
<evidence type="ECO:0000256" key="5">
    <source>
        <dbReference type="ARBA" id="ARBA00022448"/>
    </source>
</evidence>
<feature type="transmembrane region" description="Helical" evidence="13">
    <location>
        <begin position="316"/>
        <end position="339"/>
    </location>
</feature>
<keyword evidence="10" id="KW-0406">Ion transport</keyword>
<evidence type="ECO:0000256" key="12">
    <source>
        <dbReference type="ARBA" id="ARBA00031636"/>
    </source>
</evidence>
<dbReference type="CDD" id="cd13131">
    <property type="entry name" value="MATE_NorM_like"/>
    <property type="match status" value="1"/>
</dbReference>
<feature type="transmembrane region" description="Helical" evidence="13">
    <location>
        <begin position="351"/>
        <end position="369"/>
    </location>
</feature>
<keyword evidence="9 13" id="KW-1133">Transmembrane helix</keyword>
<reference evidence="15" key="1">
    <citation type="journal article" date="2019" name="Int. J. Syst. Evol. Microbiol.">
        <title>The Global Catalogue of Microorganisms (GCM) 10K type strain sequencing project: providing services to taxonomists for standard genome sequencing and annotation.</title>
        <authorList>
            <consortium name="The Broad Institute Genomics Platform"/>
            <consortium name="The Broad Institute Genome Sequencing Center for Infectious Disease"/>
            <person name="Wu L."/>
            <person name="Ma J."/>
        </authorList>
    </citation>
    <scope>NUCLEOTIDE SEQUENCE [LARGE SCALE GENOMIC DNA]</scope>
    <source>
        <strain evidence="15">CGMCC 1.16306</strain>
    </source>
</reference>
<accession>A0ABV9GLL2</accession>
<dbReference type="Pfam" id="PF01554">
    <property type="entry name" value="MatE"/>
    <property type="match status" value="2"/>
</dbReference>
<feature type="transmembrane region" description="Helical" evidence="13">
    <location>
        <begin position="418"/>
        <end position="440"/>
    </location>
</feature>
<dbReference type="InterPro" id="IPR048279">
    <property type="entry name" value="MdtK-like"/>
</dbReference>
<dbReference type="Proteomes" id="UP001596022">
    <property type="component" value="Unassembled WGS sequence"/>
</dbReference>
<comment type="subcellular location">
    <subcellularLocation>
        <location evidence="2">Cell membrane</location>
        <topology evidence="2">Multi-pass membrane protein</topology>
    </subcellularLocation>
</comment>
<dbReference type="EMBL" id="JBHSFW010000001">
    <property type="protein sequence ID" value="MFC4617560.1"/>
    <property type="molecule type" value="Genomic_DNA"/>
</dbReference>
<keyword evidence="11 13" id="KW-0472">Membrane</keyword>
<feature type="transmembrane region" description="Helical" evidence="13">
    <location>
        <begin position="389"/>
        <end position="412"/>
    </location>
</feature>
<feature type="transmembrane region" description="Helical" evidence="13">
    <location>
        <begin position="286"/>
        <end position="304"/>
    </location>
</feature>
<feature type="transmembrane region" description="Helical" evidence="13">
    <location>
        <begin position="202"/>
        <end position="224"/>
    </location>
</feature>
<evidence type="ECO:0000256" key="9">
    <source>
        <dbReference type="ARBA" id="ARBA00022989"/>
    </source>
</evidence>
<keyword evidence="8 13" id="KW-0812">Transmembrane</keyword>
<evidence type="ECO:0000256" key="11">
    <source>
        <dbReference type="ARBA" id="ARBA00023136"/>
    </source>
</evidence>
<keyword evidence="5" id="KW-0813">Transport</keyword>